<proteinExistence type="inferred from homology"/>
<feature type="transmembrane region" description="Helical" evidence="7">
    <location>
        <begin position="244"/>
        <end position="262"/>
    </location>
</feature>
<evidence type="ECO:0000256" key="4">
    <source>
        <dbReference type="ARBA" id="ARBA00022692"/>
    </source>
</evidence>
<dbReference type="Gene3D" id="1.10.3720.10">
    <property type="entry name" value="MetI-like"/>
    <property type="match status" value="1"/>
</dbReference>
<dbReference type="PANTHER" id="PTHR30193:SF37">
    <property type="entry name" value="INNER MEMBRANE ABC TRANSPORTER PERMEASE PROTEIN YCJO"/>
    <property type="match status" value="1"/>
</dbReference>
<dbReference type="GO" id="GO:0005886">
    <property type="term" value="C:plasma membrane"/>
    <property type="evidence" value="ECO:0007669"/>
    <property type="project" value="UniProtKB-SubCell"/>
</dbReference>
<keyword evidence="3" id="KW-1003">Cell membrane</keyword>
<evidence type="ECO:0000256" key="2">
    <source>
        <dbReference type="ARBA" id="ARBA00022448"/>
    </source>
</evidence>
<keyword evidence="5 7" id="KW-1133">Transmembrane helix</keyword>
<evidence type="ECO:0000313" key="9">
    <source>
        <dbReference type="EMBL" id="AEE17933.1"/>
    </source>
</evidence>
<dbReference type="eggNOG" id="COG1175">
    <property type="taxonomic scope" value="Bacteria"/>
</dbReference>
<reference evidence="10" key="1">
    <citation type="submission" date="2011-04" db="EMBL/GenBank/DDBJ databases">
        <title>The complete genome of Treponema brennaborense DSM 12168.</title>
        <authorList>
            <person name="Lucas S."/>
            <person name="Han J."/>
            <person name="Lapidus A."/>
            <person name="Bruce D."/>
            <person name="Goodwin L."/>
            <person name="Pitluck S."/>
            <person name="Peters L."/>
            <person name="Kyrpides N."/>
            <person name="Mavromatis K."/>
            <person name="Ivanova N."/>
            <person name="Mikhailova N."/>
            <person name="Pagani I."/>
            <person name="Teshima H."/>
            <person name="Detter J.C."/>
            <person name="Tapia R."/>
            <person name="Han C."/>
            <person name="Land M."/>
            <person name="Hauser L."/>
            <person name="Markowitz V."/>
            <person name="Cheng J.-F."/>
            <person name="Hugenholtz P."/>
            <person name="Woyke T."/>
            <person name="Wu D."/>
            <person name="Gronow S."/>
            <person name="Wellnitz S."/>
            <person name="Brambilla E."/>
            <person name="Klenk H.-P."/>
            <person name="Eisen J.A."/>
        </authorList>
    </citation>
    <scope>NUCLEOTIDE SEQUENCE [LARGE SCALE GENOMIC DNA]</scope>
    <source>
        <strain evidence="10">DSM 12168 / CIP 105900 / DD5/3</strain>
    </source>
</reference>
<feature type="transmembrane region" description="Helical" evidence="7">
    <location>
        <begin position="79"/>
        <end position="102"/>
    </location>
</feature>
<dbReference type="PROSITE" id="PS50928">
    <property type="entry name" value="ABC_TM1"/>
    <property type="match status" value="1"/>
</dbReference>
<feature type="transmembrane region" description="Helical" evidence="7">
    <location>
        <begin position="170"/>
        <end position="190"/>
    </location>
</feature>
<dbReference type="GO" id="GO:0055085">
    <property type="term" value="P:transmembrane transport"/>
    <property type="evidence" value="ECO:0007669"/>
    <property type="project" value="InterPro"/>
</dbReference>
<feature type="transmembrane region" description="Helical" evidence="7">
    <location>
        <begin position="20"/>
        <end position="42"/>
    </location>
</feature>
<evidence type="ECO:0000313" key="10">
    <source>
        <dbReference type="Proteomes" id="UP000006546"/>
    </source>
</evidence>
<dbReference type="InterPro" id="IPR051393">
    <property type="entry name" value="ABC_transporter_permease"/>
</dbReference>
<organism evidence="9 10">
    <name type="scientific">Treponema brennaborense (strain DSM 12168 / CIP 105900 / DD5/3)</name>
    <dbReference type="NCBI Taxonomy" id="906968"/>
    <lineage>
        <taxon>Bacteria</taxon>
        <taxon>Pseudomonadati</taxon>
        <taxon>Spirochaetota</taxon>
        <taxon>Spirochaetia</taxon>
        <taxon>Spirochaetales</taxon>
        <taxon>Treponemataceae</taxon>
        <taxon>Treponema</taxon>
    </lineage>
</organism>
<feature type="transmembrane region" description="Helical" evidence="7">
    <location>
        <begin position="274"/>
        <end position="293"/>
    </location>
</feature>
<dbReference type="InterPro" id="IPR035906">
    <property type="entry name" value="MetI-like_sf"/>
</dbReference>
<dbReference type="CDD" id="cd06261">
    <property type="entry name" value="TM_PBP2"/>
    <property type="match status" value="1"/>
</dbReference>
<accession>F4LNV6</accession>
<keyword evidence="10" id="KW-1185">Reference proteome</keyword>
<evidence type="ECO:0000256" key="3">
    <source>
        <dbReference type="ARBA" id="ARBA00022475"/>
    </source>
</evidence>
<dbReference type="RefSeq" id="WP_013759634.1">
    <property type="nucleotide sequence ID" value="NC_015500.1"/>
</dbReference>
<dbReference type="HOGENOM" id="CLU_016047_0_0_12"/>
<dbReference type="STRING" id="906968.Trebr_2527"/>
<evidence type="ECO:0000256" key="7">
    <source>
        <dbReference type="RuleBase" id="RU363032"/>
    </source>
</evidence>
<feature type="transmembrane region" description="Helical" evidence="7">
    <location>
        <begin position="211"/>
        <end position="232"/>
    </location>
</feature>
<dbReference type="AlphaFoldDB" id="F4LNV6"/>
<comment type="similarity">
    <text evidence="7">Belongs to the binding-protein-dependent transport system permease family.</text>
</comment>
<feature type="transmembrane region" description="Helical" evidence="7">
    <location>
        <begin position="114"/>
        <end position="135"/>
    </location>
</feature>
<dbReference type="PANTHER" id="PTHR30193">
    <property type="entry name" value="ABC TRANSPORTER PERMEASE PROTEIN"/>
    <property type="match status" value="1"/>
</dbReference>
<name>F4LNV6_TREBD</name>
<evidence type="ECO:0000256" key="5">
    <source>
        <dbReference type="ARBA" id="ARBA00022989"/>
    </source>
</evidence>
<gene>
    <name evidence="9" type="ordered locus">Trebr_2527</name>
</gene>
<keyword evidence="4 7" id="KW-0812">Transmembrane</keyword>
<dbReference type="EMBL" id="CP002696">
    <property type="protein sequence ID" value="AEE17933.1"/>
    <property type="molecule type" value="Genomic_DNA"/>
</dbReference>
<comment type="subcellular location">
    <subcellularLocation>
        <location evidence="1 7">Cell membrane</location>
        <topology evidence="1 7">Multi-pass membrane protein</topology>
    </subcellularLocation>
</comment>
<feature type="domain" description="ABC transmembrane type-1" evidence="8">
    <location>
        <begin position="77"/>
        <end position="292"/>
    </location>
</feature>
<keyword evidence="6 7" id="KW-0472">Membrane</keyword>
<dbReference type="SUPFAM" id="SSF161098">
    <property type="entry name" value="MetI-like"/>
    <property type="match status" value="1"/>
</dbReference>
<sequence>MKNRKSRLTYEQKKARWGWFFTLPGLLFFALFSFYPIINAFITSLYNKKLLSLKAPAFVGVSNYAKILSSPDFWNSMRATAVFTVGCFIPLVIVSLVLAVFITSRSKFKRGFQMILYSPAVLSSVVAALIWMLLFDPRGVMNQFMNTLTGQNGVDYKWLADSVMVQFSTIMVYFWKYVGYFTILYITGIGKIPDTVYEAATIDGASAWQRFLWVTMPLLKPTTVMVSIMAMIQCLKTFSTQYLFTQSGAPLAPINVITLNIYNTAMRDLAISRASVMSIILFLIMLLLTTLQMKVTKSDDVTF</sequence>
<dbReference type="InterPro" id="IPR000515">
    <property type="entry name" value="MetI-like"/>
</dbReference>
<protein>
    <submittedName>
        <fullName evidence="9">ABC-type transporter, integral membrane subunit</fullName>
    </submittedName>
</protein>
<evidence type="ECO:0000256" key="1">
    <source>
        <dbReference type="ARBA" id="ARBA00004651"/>
    </source>
</evidence>
<dbReference type="KEGG" id="tbe:Trebr_2527"/>
<dbReference type="Pfam" id="PF00528">
    <property type="entry name" value="BPD_transp_1"/>
    <property type="match status" value="1"/>
</dbReference>
<keyword evidence="2 7" id="KW-0813">Transport</keyword>
<dbReference type="OrthoDB" id="9787541at2"/>
<dbReference type="Proteomes" id="UP000006546">
    <property type="component" value="Chromosome"/>
</dbReference>
<evidence type="ECO:0000256" key="6">
    <source>
        <dbReference type="ARBA" id="ARBA00023136"/>
    </source>
</evidence>
<evidence type="ECO:0000259" key="8">
    <source>
        <dbReference type="PROSITE" id="PS50928"/>
    </source>
</evidence>